<dbReference type="EMBL" id="JAIXMP010000020">
    <property type="protein sequence ID" value="KAI9257362.1"/>
    <property type="molecule type" value="Genomic_DNA"/>
</dbReference>
<sequence>MGNTLTTPASTHPAPSHHTTSNISSSTPSATKRTFHHQPDSRPSTAGLSPSGHSSLRKMESSSTLSSVARFYNHNNHSGTSMSSKVSKSSGWRKQHNHQQHQPPEKIMDIGKPTQFEHGIHVEYNKDNGRYMGLPDVWQQSSLPSDDILDTNYITPHLVPHPVDSRPTQRQPNHHHHNHNQPQSPSQHHQHHNHHHSLKKSPSVIGKPYNIQHNVHVQVDTQGKGFIGLPDEWQRILAASGVPDEVVIAHPKTVKSIMQVRMPDSLQAKQILPDSPHSPHESRNSPDPNHRKGLPVGYAPPTRARSSKLLQLSNLSRNNSVTAVTTNVTASPTPPPLMSDEPLDDMPPIALAASESHLSLDSSFIDDIIENADPNTVYNEFVLIAEGESGPMYAAKHIATNRLVAIKKINKSAKQKLSKIRNELTTMKMSRHPNVVEYIGCYSTEDEIWVVMECMDVSLADVIAVNMEDESTDHIVQEAIMARIARDLLRALCRMHRLHRIHRDIRSDNVLLNLRGEVKLSDFSHCAQLTKLQPKRNSIIGTPYWMAPEVIKGQEYDAKADIWSLGVLIMEMMQGDPPYVEYPPLRAVFLIASNGLPALPESDRYSTELKEFVQLCTMTEPADRPDADGLLKHPFLSNVANTEEMVTLIEETRKLELQRQEKEDDDDDNEEEDEEDVDAIVQDLAISNS</sequence>
<keyword evidence="4" id="KW-0479">Metal-binding</keyword>
<feature type="compositionally biased region" description="Polar residues" evidence="10">
    <location>
        <begin position="1"/>
        <end position="10"/>
    </location>
</feature>
<comment type="similarity">
    <text evidence="2">Belongs to the protein kinase superfamily. STE Ser/Thr protein kinase family. STE20 subfamily.</text>
</comment>
<feature type="compositionally biased region" description="Basic and acidic residues" evidence="10">
    <location>
        <begin position="652"/>
        <end position="662"/>
    </location>
</feature>
<dbReference type="InterPro" id="IPR011009">
    <property type="entry name" value="Kinase-like_dom_sf"/>
</dbReference>
<name>A0AAD5K9L8_9FUNG</name>
<dbReference type="PROSITE" id="PS50108">
    <property type="entry name" value="CRIB"/>
    <property type="match status" value="2"/>
</dbReference>
<dbReference type="Gene3D" id="3.30.200.20">
    <property type="entry name" value="Phosphorylase Kinase, domain 1"/>
    <property type="match status" value="1"/>
</dbReference>
<dbReference type="PANTHER" id="PTHR45832:SF22">
    <property type="entry name" value="SERINE_THREONINE-PROTEIN KINASE SAMKA-RELATED"/>
    <property type="match status" value="1"/>
</dbReference>
<feature type="compositionally biased region" description="Acidic residues" evidence="10">
    <location>
        <begin position="663"/>
        <end position="678"/>
    </location>
</feature>
<evidence type="ECO:0000256" key="1">
    <source>
        <dbReference type="ARBA" id="ARBA00001946"/>
    </source>
</evidence>
<proteinExistence type="inferred from homology"/>
<dbReference type="InterPro" id="IPR051931">
    <property type="entry name" value="PAK3-like"/>
</dbReference>
<comment type="catalytic activity">
    <reaction evidence="9">
        <text>L-seryl-[protein] + ATP = O-phospho-L-seryl-[protein] + ADP + H(+)</text>
        <dbReference type="Rhea" id="RHEA:17989"/>
        <dbReference type="Rhea" id="RHEA-COMP:9863"/>
        <dbReference type="Rhea" id="RHEA-COMP:11604"/>
        <dbReference type="ChEBI" id="CHEBI:15378"/>
        <dbReference type="ChEBI" id="CHEBI:29999"/>
        <dbReference type="ChEBI" id="CHEBI:30616"/>
        <dbReference type="ChEBI" id="CHEBI:83421"/>
        <dbReference type="ChEBI" id="CHEBI:456216"/>
        <dbReference type="EC" id="2.7.11.1"/>
    </reaction>
</comment>
<keyword evidence="7" id="KW-0460">Magnesium</keyword>
<feature type="region of interest" description="Disordered" evidence="10">
    <location>
        <begin position="652"/>
        <end position="689"/>
    </location>
</feature>
<feature type="compositionally biased region" description="Low complexity" evidence="10">
    <location>
        <begin position="78"/>
        <end position="90"/>
    </location>
</feature>
<evidence type="ECO:0000256" key="7">
    <source>
        <dbReference type="ARBA" id="ARBA00022842"/>
    </source>
</evidence>
<evidence type="ECO:0000256" key="8">
    <source>
        <dbReference type="ARBA" id="ARBA00047899"/>
    </source>
</evidence>
<evidence type="ECO:0000259" key="11">
    <source>
        <dbReference type="PROSITE" id="PS50011"/>
    </source>
</evidence>
<evidence type="ECO:0000256" key="10">
    <source>
        <dbReference type="SAM" id="MobiDB-lite"/>
    </source>
</evidence>
<dbReference type="Gene3D" id="3.90.810.10">
    <property type="entry name" value="CRIB domain"/>
    <property type="match status" value="2"/>
</dbReference>
<dbReference type="SMART" id="SM00219">
    <property type="entry name" value="TyrKc"/>
    <property type="match status" value="1"/>
</dbReference>
<feature type="compositionally biased region" description="Polar residues" evidence="10">
    <location>
        <begin position="41"/>
        <end position="54"/>
    </location>
</feature>
<protein>
    <submittedName>
        <fullName evidence="13">Kinase-like domain-containing protein</fullName>
    </submittedName>
</protein>
<evidence type="ECO:0000256" key="3">
    <source>
        <dbReference type="ARBA" id="ARBA00022679"/>
    </source>
</evidence>
<reference evidence="13" key="2">
    <citation type="submission" date="2023-02" db="EMBL/GenBank/DDBJ databases">
        <authorList>
            <consortium name="DOE Joint Genome Institute"/>
            <person name="Mondo S.J."/>
            <person name="Chang Y."/>
            <person name="Wang Y."/>
            <person name="Ahrendt S."/>
            <person name="Andreopoulos W."/>
            <person name="Barry K."/>
            <person name="Beard J."/>
            <person name="Benny G.L."/>
            <person name="Blankenship S."/>
            <person name="Bonito G."/>
            <person name="Cuomo C."/>
            <person name="Desiro A."/>
            <person name="Gervers K.A."/>
            <person name="Hundley H."/>
            <person name="Kuo A."/>
            <person name="LaButti K."/>
            <person name="Lang B.F."/>
            <person name="Lipzen A."/>
            <person name="O'Donnell K."/>
            <person name="Pangilinan J."/>
            <person name="Reynolds N."/>
            <person name="Sandor L."/>
            <person name="Smith M.W."/>
            <person name="Tsang A."/>
            <person name="Grigoriev I.V."/>
            <person name="Stajich J.E."/>
            <person name="Spatafora J.W."/>
        </authorList>
    </citation>
    <scope>NUCLEOTIDE SEQUENCE</scope>
    <source>
        <strain evidence="13">RSA 2281</strain>
    </source>
</reference>
<feature type="region of interest" description="Disordered" evidence="10">
    <location>
        <begin position="1"/>
        <end position="110"/>
    </location>
</feature>
<evidence type="ECO:0000256" key="6">
    <source>
        <dbReference type="ARBA" id="ARBA00022840"/>
    </source>
</evidence>
<dbReference type="InterPro" id="IPR000719">
    <property type="entry name" value="Prot_kinase_dom"/>
</dbReference>
<dbReference type="InterPro" id="IPR036936">
    <property type="entry name" value="CRIB_dom_sf"/>
</dbReference>
<dbReference type="GO" id="GO:0004713">
    <property type="term" value="F:protein tyrosine kinase activity"/>
    <property type="evidence" value="ECO:0007669"/>
    <property type="project" value="InterPro"/>
</dbReference>
<feature type="domain" description="CRIB" evidence="12">
    <location>
        <begin position="205"/>
        <end position="218"/>
    </location>
</feature>
<comment type="catalytic activity">
    <reaction evidence="8">
        <text>L-threonyl-[protein] + ATP = O-phospho-L-threonyl-[protein] + ADP + H(+)</text>
        <dbReference type="Rhea" id="RHEA:46608"/>
        <dbReference type="Rhea" id="RHEA-COMP:11060"/>
        <dbReference type="Rhea" id="RHEA-COMP:11605"/>
        <dbReference type="ChEBI" id="CHEBI:15378"/>
        <dbReference type="ChEBI" id="CHEBI:30013"/>
        <dbReference type="ChEBI" id="CHEBI:30616"/>
        <dbReference type="ChEBI" id="CHEBI:61977"/>
        <dbReference type="ChEBI" id="CHEBI:456216"/>
        <dbReference type="EC" id="2.7.11.1"/>
    </reaction>
</comment>
<evidence type="ECO:0000256" key="9">
    <source>
        <dbReference type="ARBA" id="ARBA00048679"/>
    </source>
</evidence>
<keyword evidence="14" id="KW-1185">Reference proteome</keyword>
<keyword evidence="5" id="KW-0547">Nucleotide-binding</keyword>
<keyword evidence="13" id="KW-0418">Kinase</keyword>
<evidence type="ECO:0000259" key="12">
    <source>
        <dbReference type="PROSITE" id="PS50108"/>
    </source>
</evidence>
<feature type="compositionally biased region" description="Polar residues" evidence="10">
    <location>
        <begin position="61"/>
        <end position="77"/>
    </location>
</feature>
<dbReference type="InterPro" id="IPR000095">
    <property type="entry name" value="CRIB_dom"/>
</dbReference>
<dbReference type="SUPFAM" id="SSF56112">
    <property type="entry name" value="Protein kinase-like (PK-like)"/>
    <property type="match status" value="1"/>
</dbReference>
<dbReference type="PROSITE" id="PS50011">
    <property type="entry name" value="PROTEIN_KINASE_DOM"/>
    <property type="match status" value="1"/>
</dbReference>
<keyword evidence="3" id="KW-0808">Transferase</keyword>
<dbReference type="Pfam" id="PF00069">
    <property type="entry name" value="Pkinase"/>
    <property type="match status" value="1"/>
</dbReference>
<gene>
    <name evidence="13" type="ORF">BDA99DRAFT_466525</name>
</gene>
<dbReference type="FunFam" id="1.10.510.10:FF:000768">
    <property type="entry name" value="Non-specific serine/threonine protein kinase"/>
    <property type="match status" value="1"/>
</dbReference>
<evidence type="ECO:0000256" key="2">
    <source>
        <dbReference type="ARBA" id="ARBA00008874"/>
    </source>
</evidence>
<dbReference type="GO" id="GO:0046872">
    <property type="term" value="F:metal ion binding"/>
    <property type="evidence" value="ECO:0007669"/>
    <property type="project" value="UniProtKB-KW"/>
</dbReference>
<dbReference type="Proteomes" id="UP001209540">
    <property type="component" value="Unassembled WGS sequence"/>
</dbReference>
<dbReference type="Pfam" id="PF00786">
    <property type="entry name" value="PBD"/>
    <property type="match status" value="2"/>
</dbReference>
<comment type="caution">
    <text evidence="13">The sequence shown here is derived from an EMBL/GenBank/DDBJ whole genome shotgun (WGS) entry which is preliminary data.</text>
</comment>
<feature type="domain" description="CRIB" evidence="12">
    <location>
        <begin position="110"/>
        <end position="123"/>
    </location>
</feature>
<evidence type="ECO:0000313" key="13">
    <source>
        <dbReference type="EMBL" id="KAI9257362.1"/>
    </source>
</evidence>
<evidence type="ECO:0000256" key="5">
    <source>
        <dbReference type="ARBA" id="ARBA00022741"/>
    </source>
</evidence>
<dbReference type="PANTHER" id="PTHR45832">
    <property type="entry name" value="SERINE/THREONINE-PROTEIN KINASE SAMKA-RELATED-RELATED"/>
    <property type="match status" value="1"/>
</dbReference>
<feature type="region of interest" description="Disordered" evidence="10">
    <location>
        <begin position="270"/>
        <end position="300"/>
    </location>
</feature>
<dbReference type="Gene3D" id="1.10.510.10">
    <property type="entry name" value="Transferase(Phosphotransferase) domain 1"/>
    <property type="match status" value="1"/>
</dbReference>
<feature type="region of interest" description="Disordered" evidence="10">
    <location>
        <begin position="152"/>
        <end position="206"/>
    </location>
</feature>
<feature type="domain" description="Protein kinase" evidence="11">
    <location>
        <begin position="378"/>
        <end position="636"/>
    </location>
</feature>
<evidence type="ECO:0000256" key="4">
    <source>
        <dbReference type="ARBA" id="ARBA00022723"/>
    </source>
</evidence>
<keyword evidence="6" id="KW-0067">ATP-binding</keyword>
<feature type="compositionally biased region" description="Low complexity" evidence="10">
    <location>
        <begin position="16"/>
        <end position="31"/>
    </location>
</feature>
<comment type="cofactor">
    <cofactor evidence="1">
        <name>Mg(2+)</name>
        <dbReference type="ChEBI" id="CHEBI:18420"/>
    </cofactor>
</comment>
<reference evidence="13" key="1">
    <citation type="journal article" date="2022" name="IScience">
        <title>Evolution of zygomycete secretomes and the origins of terrestrial fungal ecologies.</title>
        <authorList>
            <person name="Chang Y."/>
            <person name="Wang Y."/>
            <person name="Mondo S."/>
            <person name="Ahrendt S."/>
            <person name="Andreopoulos W."/>
            <person name="Barry K."/>
            <person name="Beard J."/>
            <person name="Benny G.L."/>
            <person name="Blankenship S."/>
            <person name="Bonito G."/>
            <person name="Cuomo C."/>
            <person name="Desiro A."/>
            <person name="Gervers K.A."/>
            <person name="Hundley H."/>
            <person name="Kuo A."/>
            <person name="LaButti K."/>
            <person name="Lang B.F."/>
            <person name="Lipzen A."/>
            <person name="O'Donnell K."/>
            <person name="Pangilinan J."/>
            <person name="Reynolds N."/>
            <person name="Sandor L."/>
            <person name="Smith M.E."/>
            <person name="Tsang A."/>
            <person name="Grigoriev I.V."/>
            <person name="Stajich J.E."/>
            <person name="Spatafora J.W."/>
        </authorList>
    </citation>
    <scope>NUCLEOTIDE SEQUENCE</scope>
    <source>
        <strain evidence="13">RSA 2281</strain>
    </source>
</reference>
<accession>A0AAD5K9L8</accession>
<organism evidence="13 14">
    <name type="scientific">Phascolomyces articulosus</name>
    <dbReference type="NCBI Taxonomy" id="60185"/>
    <lineage>
        <taxon>Eukaryota</taxon>
        <taxon>Fungi</taxon>
        <taxon>Fungi incertae sedis</taxon>
        <taxon>Mucoromycota</taxon>
        <taxon>Mucoromycotina</taxon>
        <taxon>Mucoromycetes</taxon>
        <taxon>Mucorales</taxon>
        <taxon>Lichtheimiaceae</taxon>
        <taxon>Phascolomyces</taxon>
    </lineage>
</organism>
<dbReference type="InterPro" id="IPR020635">
    <property type="entry name" value="Tyr_kinase_cat_dom"/>
</dbReference>
<dbReference type="SMART" id="SM00285">
    <property type="entry name" value="PBD"/>
    <property type="match status" value="2"/>
</dbReference>
<feature type="compositionally biased region" description="Basic residues" evidence="10">
    <location>
        <begin position="188"/>
        <end position="199"/>
    </location>
</feature>
<dbReference type="GO" id="GO:0005524">
    <property type="term" value="F:ATP binding"/>
    <property type="evidence" value="ECO:0007669"/>
    <property type="project" value="UniProtKB-KW"/>
</dbReference>
<feature type="compositionally biased region" description="Basic and acidic residues" evidence="10">
    <location>
        <begin position="277"/>
        <end position="290"/>
    </location>
</feature>
<evidence type="ECO:0000313" key="14">
    <source>
        <dbReference type="Proteomes" id="UP001209540"/>
    </source>
</evidence>
<dbReference type="GO" id="GO:0004674">
    <property type="term" value="F:protein serine/threonine kinase activity"/>
    <property type="evidence" value="ECO:0007669"/>
    <property type="project" value="UniProtKB-EC"/>
</dbReference>
<dbReference type="AlphaFoldDB" id="A0AAD5K9L8"/>